<dbReference type="AlphaFoldDB" id="A0A8S9YE08"/>
<dbReference type="Proteomes" id="UP000822476">
    <property type="component" value="Unassembled WGS sequence"/>
</dbReference>
<gene>
    <name evidence="1" type="ORF">EG68_11446</name>
</gene>
<sequence>MSVANKFVLNKTNGKSELGLIKSWSLKEGLRALRRSLTFSSSQENTENISQCNSQHPDLRFRHRIFSQCDVWRALSPDELPDCAVFPLVAMSALSQEVFASCTGPNTGILAVQKWPKVKVTNSGRSAC</sequence>
<comment type="caution">
    <text evidence="1">The sequence shown here is derived from an EMBL/GenBank/DDBJ whole genome shotgun (WGS) entry which is preliminary data.</text>
</comment>
<name>A0A8S9YE08_9TREM</name>
<accession>A0A8S9YE08</accession>
<evidence type="ECO:0000313" key="1">
    <source>
        <dbReference type="EMBL" id="KAF7234723.1"/>
    </source>
</evidence>
<proteinExistence type="predicted"/>
<evidence type="ECO:0000313" key="2">
    <source>
        <dbReference type="Proteomes" id="UP000822476"/>
    </source>
</evidence>
<dbReference type="EMBL" id="JTDE01008836">
    <property type="protein sequence ID" value="KAF7234723.1"/>
    <property type="molecule type" value="Genomic_DNA"/>
</dbReference>
<organism evidence="1 2">
    <name type="scientific">Paragonimus skrjabini miyazakii</name>
    <dbReference type="NCBI Taxonomy" id="59628"/>
    <lineage>
        <taxon>Eukaryota</taxon>
        <taxon>Metazoa</taxon>
        <taxon>Spiralia</taxon>
        <taxon>Lophotrochozoa</taxon>
        <taxon>Platyhelminthes</taxon>
        <taxon>Trematoda</taxon>
        <taxon>Digenea</taxon>
        <taxon>Plagiorchiida</taxon>
        <taxon>Troglotremata</taxon>
        <taxon>Troglotrematidae</taxon>
        <taxon>Paragonimus</taxon>
    </lineage>
</organism>
<keyword evidence="2" id="KW-1185">Reference proteome</keyword>
<reference evidence="1" key="1">
    <citation type="submission" date="2019-07" db="EMBL/GenBank/DDBJ databases">
        <title>Annotation for the trematode Paragonimus miyazaki's.</title>
        <authorList>
            <person name="Choi Y.-J."/>
        </authorList>
    </citation>
    <scope>NUCLEOTIDE SEQUENCE</scope>
    <source>
        <strain evidence="1">Japan</strain>
    </source>
</reference>
<protein>
    <submittedName>
        <fullName evidence="1">Uncharacterized protein</fullName>
    </submittedName>
</protein>